<sequence length="79" mass="9036">MRTDDQTGVVCGGDPENYLKAYFKGLYFDLDDGEEIQIKALREKFPMGEAAIKTLAENAGLKMYKYKDNGDIIYIYLKK</sequence>
<keyword evidence="3" id="KW-1185">Reference proteome</keyword>
<name>A0A0P9CNZ0_9ARCH</name>
<reference evidence="2 3" key="2">
    <citation type="submission" date="2015-09" db="EMBL/GenBank/DDBJ databases">
        <title>Heavy metals and arsenic resistance mechanisms in polyextremophilic archaea of the family Ferroplasmaceae.</title>
        <authorList>
            <person name="Bulaev A.G."/>
            <person name="Kanygina A.V."/>
        </authorList>
    </citation>
    <scope>NUCLEOTIDE SEQUENCE [LARGE SCALE GENOMIC DNA]</scope>
    <source>
        <strain evidence="2 3">VT</strain>
    </source>
</reference>
<evidence type="ECO:0000313" key="4">
    <source>
        <dbReference type="Proteomes" id="UP000050515"/>
    </source>
</evidence>
<dbReference type="GeneID" id="84221392"/>
<dbReference type="Proteomes" id="UP000050515">
    <property type="component" value="Unassembled WGS sequence"/>
</dbReference>
<proteinExistence type="predicted"/>
<protein>
    <submittedName>
        <fullName evidence="1">Uncharacterized protein</fullName>
    </submittedName>
</protein>
<dbReference type="EMBL" id="LJCQ01000018">
    <property type="protein sequence ID" value="KPV47663.1"/>
    <property type="molecule type" value="Genomic_DNA"/>
</dbReference>
<dbReference type="Proteomes" id="UP000050320">
    <property type="component" value="Unassembled WGS sequence"/>
</dbReference>
<dbReference type="RefSeq" id="WP_048101346.1">
    <property type="nucleotide sequence ID" value="NZ_JBBYJF010000024.1"/>
</dbReference>
<evidence type="ECO:0000313" key="2">
    <source>
        <dbReference type="EMBL" id="KQB34484.1"/>
    </source>
</evidence>
<dbReference type="EMBL" id="LKBG01000238">
    <property type="protein sequence ID" value="KQB34484.1"/>
    <property type="molecule type" value="Genomic_DNA"/>
</dbReference>
<reference evidence="1 4" key="1">
    <citation type="submission" date="2015-09" db="EMBL/GenBank/DDBJ databases">
        <title>Draft genome sequence of Acidiplasma aeolicum DSM 18409.</title>
        <authorList>
            <person name="Hemp J."/>
        </authorList>
    </citation>
    <scope>NUCLEOTIDE SEQUENCE [LARGE SCALE GENOMIC DNA]</scope>
    <source>
        <strain evidence="1 4">V</strain>
    </source>
</reference>
<evidence type="ECO:0000313" key="1">
    <source>
        <dbReference type="EMBL" id="KPV47663.1"/>
    </source>
</evidence>
<evidence type="ECO:0000313" key="3">
    <source>
        <dbReference type="Proteomes" id="UP000050320"/>
    </source>
</evidence>
<accession>A0A0P9CNZ0</accession>
<dbReference type="OrthoDB" id="55777at2157"/>
<gene>
    <name evidence="2" type="ORF">AOG54_04775</name>
    <name evidence="1" type="ORF">SE19_00130</name>
</gene>
<organism evidence="1 4">
    <name type="scientific">Acidiplasma aeolicum</name>
    <dbReference type="NCBI Taxonomy" id="507754"/>
    <lineage>
        <taxon>Archaea</taxon>
        <taxon>Methanobacteriati</taxon>
        <taxon>Thermoplasmatota</taxon>
        <taxon>Thermoplasmata</taxon>
        <taxon>Thermoplasmatales</taxon>
        <taxon>Ferroplasmaceae</taxon>
        <taxon>Acidiplasma</taxon>
    </lineage>
</organism>
<dbReference type="AlphaFoldDB" id="A0A0P9CNZ0"/>
<dbReference type="PATRIC" id="fig|507754.4.peg.1939"/>
<comment type="caution">
    <text evidence="1">The sequence shown here is derived from an EMBL/GenBank/DDBJ whole genome shotgun (WGS) entry which is preliminary data.</text>
</comment>